<dbReference type="InterPro" id="IPR050595">
    <property type="entry name" value="Bact_response_regulator"/>
</dbReference>
<evidence type="ECO:0000259" key="3">
    <source>
        <dbReference type="PROSITE" id="PS50110"/>
    </source>
</evidence>
<dbReference type="Proteomes" id="UP001374803">
    <property type="component" value="Chromosome"/>
</dbReference>
<dbReference type="SUPFAM" id="SSF52172">
    <property type="entry name" value="CheY-like"/>
    <property type="match status" value="1"/>
</dbReference>
<protein>
    <submittedName>
        <fullName evidence="4">Response regulator</fullName>
    </submittedName>
</protein>
<dbReference type="PANTHER" id="PTHR44591">
    <property type="entry name" value="STRESS RESPONSE REGULATOR PROTEIN 1"/>
    <property type="match status" value="1"/>
</dbReference>
<name>A0ABZ2L954_9BACT</name>
<evidence type="ECO:0000256" key="2">
    <source>
        <dbReference type="PROSITE-ProRule" id="PRU00169"/>
    </source>
</evidence>
<proteinExistence type="predicted"/>
<dbReference type="EMBL" id="CP089983">
    <property type="protein sequence ID" value="WXB07459.1"/>
    <property type="molecule type" value="Genomic_DNA"/>
</dbReference>
<sequence length="248" mass="26667">MNARTDPKTREARASSVDVHALLREILVDKKAAILASGQQVTLELNARRPLVKGERDTLHEFLDHGLDTVLTAAVRGTRLVVGTMTLDHRIKVRMACGERSFETELSTFINTDPPAPSPLVVAPSAPVLAGTRTVLVVDDDIDTVALLRRVLERRGYEVLGATSLAEALMVAGTQSFDVLISDVGLPDGSGVELMDRLGRPHHAIALTGVSSEEDVARIRAAGFRQHLTKPVSLSTLESAISELLKSA</sequence>
<organism evidence="4 5">
    <name type="scientific">Pendulispora rubella</name>
    <dbReference type="NCBI Taxonomy" id="2741070"/>
    <lineage>
        <taxon>Bacteria</taxon>
        <taxon>Pseudomonadati</taxon>
        <taxon>Myxococcota</taxon>
        <taxon>Myxococcia</taxon>
        <taxon>Myxococcales</taxon>
        <taxon>Sorangiineae</taxon>
        <taxon>Pendulisporaceae</taxon>
        <taxon>Pendulispora</taxon>
    </lineage>
</organism>
<keyword evidence="5" id="KW-1185">Reference proteome</keyword>
<evidence type="ECO:0000256" key="1">
    <source>
        <dbReference type="ARBA" id="ARBA00022553"/>
    </source>
</evidence>
<evidence type="ECO:0000313" key="4">
    <source>
        <dbReference type="EMBL" id="WXB07459.1"/>
    </source>
</evidence>
<dbReference type="Pfam" id="PF00072">
    <property type="entry name" value="Response_reg"/>
    <property type="match status" value="1"/>
</dbReference>
<accession>A0ABZ2L954</accession>
<dbReference type="Gene3D" id="3.40.50.2300">
    <property type="match status" value="1"/>
</dbReference>
<feature type="domain" description="Response regulatory" evidence="3">
    <location>
        <begin position="134"/>
        <end position="245"/>
    </location>
</feature>
<dbReference type="InterPro" id="IPR011006">
    <property type="entry name" value="CheY-like_superfamily"/>
</dbReference>
<dbReference type="PANTHER" id="PTHR44591:SF3">
    <property type="entry name" value="RESPONSE REGULATORY DOMAIN-CONTAINING PROTEIN"/>
    <property type="match status" value="1"/>
</dbReference>
<dbReference type="InterPro" id="IPR001789">
    <property type="entry name" value="Sig_transdc_resp-reg_receiver"/>
</dbReference>
<dbReference type="PROSITE" id="PS50110">
    <property type="entry name" value="RESPONSE_REGULATORY"/>
    <property type="match status" value="1"/>
</dbReference>
<dbReference type="SMART" id="SM00448">
    <property type="entry name" value="REC"/>
    <property type="match status" value="1"/>
</dbReference>
<reference evidence="4" key="1">
    <citation type="submission" date="2021-12" db="EMBL/GenBank/DDBJ databases">
        <title>Discovery of the Pendulisporaceae a myxobacterial family with distinct sporulation behavior and unique specialized metabolism.</title>
        <authorList>
            <person name="Garcia R."/>
            <person name="Popoff A."/>
            <person name="Bader C.D."/>
            <person name="Loehr J."/>
            <person name="Walesch S."/>
            <person name="Walt C."/>
            <person name="Boldt J."/>
            <person name="Bunk B."/>
            <person name="Haeckl F.J.F.P.J."/>
            <person name="Gunesch A.P."/>
            <person name="Birkelbach J."/>
            <person name="Nuebel U."/>
            <person name="Pietschmann T."/>
            <person name="Bach T."/>
            <person name="Mueller R."/>
        </authorList>
    </citation>
    <scope>NUCLEOTIDE SEQUENCE</scope>
    <source>
        <strain evidence="4">MSr11367</strain>
    </source>
</reference>
<keyword evidence="1 2" id="KW-0597">Phosphoprotein</keyword>
<dbReference type="RefSeq" id="WP_394837120.1">
    <property type="nucleotide sequence ID" value="NZ_CP089929.1"/>
</dbReference>
<evidence type="ECO:0000313" key="5">
    <source>
        <dbReference type="Proteomes" id="UP001374803"/>
    </source>
</evidence>
<gene>
    <name evidence="4" type="ORF">LVJ94_09455</name>
</gene>
<feature type="modified residue" description="4-aspartylphosphate" evidence="2">
    <location>
        <position position="183"/>
    </location>
</feature>